<proteinExistence type="predicted"/>
<gene>
    <name evidence="1" type="ORF">J2W83_004065</name>
</gene>
<keyword evidence="2" id="KW-1185">Reference proteome</keyword>
<evidence type="ECO:0000313" key="2">
    <source>
        <dbReference type="Proteomes" id="UP001259587"/>
    </source>
</evidence>
<protein>
    <submittedName>
        <fullName evidence="1">Uncharacterized protein</fullName>
    </submittedName>
</protein>
<accession>A0ACC6K7H2</accession>
<organism evidence="1 2">
    <name type="scientific">Pseudomonas hunanensis</name>
    <dbReference type="NCBI Taxonomy" id="1247546"/>
    <lineage>
        <taxon>Bacteria</taxon>
        <taxon>Pseudomonadati</taxon>
        <taxon>Pseudomonadota</taxon>
        <taxon>Gammaproteobacteria</taxon>
        <taxon>Pseudomonadales</taxon>
        <taxon>Pseudomonadaceae</taxon>
        <taxon>Pseudomonas</taxon>
    </lineage>
</organism>
<reference evidence="1" key="1">
    <citation type="submission" date="2023-07" db="EMBL/GenBank/DDBJ databases">
        <title>Sorghum-associated microbial communities from plants grown in Nebraska, USA.</title>
        <authorList>
            <person name="Schachtman D."/>
        </authorList>
    </citation>
    <scope>NUCLEOTIDE SEQUENCE</scope>
    <source>
        <strain evidence="1">BE56</strain>
    </source>
</reference>
<dbReference type="Proteomes" id="UP001259587">
    <property type="component" value="Unassembled WGS sequence"/>
</dbReference>
<sequence length="54" mass="6239">MNGLAFDVPGSRWCVDKMLSIREKPLRVCERASRFWNLLHEKILITCSACLPSF</sequence>
<comment type="caution">
    <text evidence="1">The sequence shown here is derived from an EMBL/GenBank/DDBJ whole genome shotgun (WGS) entry which is preliminary data.</text>
</comment>
<name>A0ACC6K7H2_9PSED</name>
<evidence type="ECO:0000313" key="1">
    <source>
        <dbReference type="EMBL" id="MDR6714433.1"/>
    </source>
</evidence>
<dbReference type="EMBL" id="JAVDTH010000028">
    <property type="protein sequence ID" value="MDR6714433.1"/>
    <property type="molecule type" value="Genomic_DNA"/>
</dbReference>